<dbReference type="PANTHER" id="PTHR43221:SF1">
    <property type="entry name" value="PROTEASE HTPX"/>
    <property type="match status" value="1"/>
</dbReference>
<keyword evidence="10 17" id="KW-0482">Metalloprotease</keyword>
<keyword evidence="6" id="KW-0479">Metal-binding</keyword>
<evidence type="ECO:0000256" key="13">
    <source>
        <dbReference type="SAM" id="MobiDB-lite"/>
    </source>
</evidence>
<dbReference type="RefSeq" id="WP_379097478.1">
    <property type="nucleotide sequence ID" value="NZ_JBHUGZ010000007.1"/>
</dbReference>
<protein>
    <submittedName>
        <fullName evidence="17">M48 family metalloprotease</fullName>
        <ecNumber evidence="17">3.4.24.-</ecNumber>
    </submittedName>
</protein>
<evidence type="ECO:0000256" key="5">
    <source>
        <dbReference type="ARBA" id="ARBA00022692"/>
    </source>
</evidence>
<feature type="coiled-coil region" evidence="12">
    <location>
        <begin position="606"/>
        <end position="692"/>
    </location>
</feature>
<feature type="region of interest" description="Disordered" evidence="13">
    <location>
        <begin position="427"/>
        <end position="447"/>
    </location>
</feature>
<keyword evidence="9 14" id="KW-1133">Transmembrane helix</keyword>
<dbReference type="PANTHER" id="PTHR43221">
    <property type="entry name" value="PROTEASE HTPX"/>
    <property type="match status" value="1"/>
</dbReference>
<dbReference type="Proteomes" id="UP001597405">
    <property type="component" value="Unassembled WGS sequence"/>
</dbReference>
<feature type="transmembrane region" description="Helical" evidence="14">
    <location>
        <begin position="481"/>
        <end position="502"/>
    </location>
</feature>
<keyword evidence="11 14" id="KW-0472">Membrane</keyword>
<dbReference type="GO" id="GO:0008237">
    <property type="term" value="F:metallopeptidase activity"/>
    <property type="evidence" value="ECO:0007669"/>
    <property type="project" value="UniProtKB-KW"/>
</dbReference>
<evidence type="ECO:0000313" key="17">
    <source>
        <dbReference type="EMBL" id="MFD1983305.1"/>
    </source>
</evidence>
<dbReference type="EC" id="3.4.24.-" evidence="17"/>
<comment type="caution">
    <text evidence="17">The sequence shown here is derived from an EMBL/GenBank/DDBJ whole genome shotgun (WGS) entry which is preliminary data.</text>
</comment>
<evidence type="ECO:0000256" key="7">
    <source>
        <dbReference type="ARBA" id="ARBA00022801"/>
    </source>
</evidence>
<keyword evidence="5 14" id="KW-0812">Transmembrane</keyword>
<evidence type="ECO:0000256" key="8">
    <source>
        <dbReference type="ARBA" id="ARBA00022833"/>
    </source>
</evidence>
<dbReference type="Pfam" id="PF01435">
    <property type="entry name" value="Peptidase_M48"/>
    <property type="match status" value="1"/>
</dbReference>
<organism evidence="17 18">
    <name type="scientific">Mesorhizobium newzealandense</name>
    <dbReference type="NCBI Taxonomy" id="1300302"/>
    <lineage>
        <taxon>Bacteria</taxon>
        <taxon>Pseudomonadati</taxon>
        <taxon>Pseudomonadota</taxon>
        <taxon>Alphaproteobacteria</taxon>
        <taxon>Hyphomicrobiales</taxon>
        <taxon>Phyllobacteriaceae</taxon>
        <taxon>Mesorhizobium</taxon>
    </lineage>
</organism>
<gene>
    <name evidence="17" type="ORF">ACFSOZ_11570</name>
</gene>
<evidence type="ECO:0000256" key="3">
    <source>
        <dbReference type="ARBA" id="ARBA00022475"/>
    </source>
</evidence>
<keyword evidence="4" id="KW-0645">Protease</keyword>
<feature type="transmembrane region" description="Helical" evidence="14">
    <location>
        <begin position="152"/>
        <end position="173"/>
    </location>
</feature>
<keyword evidence="18" id="KW-1185">Reference proteome</keyword>
<evidence type="ECO:0000256" key="4">
    <source>
        <dbReference type="ARBA" id="ARBA00022670"/>
    </source>
</evidence>
<keyword evidence="12" id="KW-0175">Coiled coil</keyword>
<feature type="transmembrane region" description="Helical" evidence="14">
    <location>
        <begin position="21"/>
        <end position="38"/>
    </location>
</feature>
<proteinExistence type="predicted"/>
<evidence type="ECO:0000259" key="16">
    <source>
        <dbReference type="Pfam" id="PF13827"/>
    </source>
</evidence>
<comment type="cofactor">
    <cofactor evidence="1">
        <name>Zn(2+)</name>
        <dbReference type="ChEBI" id="CHEBI:29105"/>
    </cofactor>
</comment>
<feature type="transmembrane region" description="Helical" evidence="14">
    <location>
        <begin position="280"/>
        <end position="300"/>
    </location>
</feature>
<name>A0ABW4UAG2_9HYPH</name>
<evidence type="ECO:0000256" key="6">
    <source>
        <dbReference type="ARBA" id="ARBA00022723"/>
    </source>
</evidence>
<keyword evidence="8" id="KW-0862">Zinc</keyword>
<dbReference type="Pfam" id="PF13827">
    <property type="entry name" value="DUF4189"/>
    <property type="match status" value="1"/>
</dbReference>
<evidence type="ECO:0000256" key="11">
    <source>
        <dbReference type="ARBA" id="ARBA00023136"/>
    </source>
</evidence>
<evidence type="ECO:0000256" key="10">
    <source>
        <dbReference type="ARBA" id="ARBA00023049"/>
    </source>
</evidence>
<evidence type="ECO:0000256" key="12">
    <source>
        <dbReference type="SAM" id="Coils"/>
    </source>
</evidence>
<dbReference type="Gene3D" id="3.30.2010.10">
    <property type="entry name" value="Metalloproteases ('zincins'), catalytic domain"/>
    <property type="match status" value="1"/>
</dbReference>
<feature type="domain" description="DUF4189" evidence="16">
    <location>
        <begin position="755"/>
        <end position="855"/>
    </location>
</feature>
<dbReference type="InterPro" id="IPR025240">
    <property type="entry name" value="DUF4189"/>
</dbReference>
<evidence type="ECO:0000256" key="14">
    <source>
        <dbReference type="SAM" id="Phobius"/>
    </source>
</evidence>
<keyword evidence="7 17" id="KW-0378">Hydrolase</keyword>
<feature type="transmembrane region" description="Helical" evidence="14">
    <location>
        <begin position="58"/>
        <end position="76"/>
    </location>
</feature>
<evidence type="ECO:0000256" key="9">
    <source>
        <dbReference type="ARBA" id="ARBA00022989"/>
    </source>
</evidence>
<evidence type="ECO:0000259" key="15">
    <source>
        <dbReference type="Pfam" id="PF01435"/>
    </source>
</evidence>
<dbReference type="EMBL" id="JBHUGZ010000007">
    <property type="protein sequence ID" value="MFD1983305.1"/>
    <property type="molecule type" value="Genomic_DNA"/>
</dbReference>
<dbReference type="InterPro" id="IPR001915">
    <property type="entry name" value="Peptidase_M48"/>
</dbReference>
<dbReference type="InterPro" id="IPR050083">
    <property type="entry name" value="HtpX_protease"/>
</dbReference>
<evidence type="ECO:0000256" key="1">
    <source>
        <dbReference type="ARBA" id="ARBA00001947"/>
    </source>
</evidence>
<keyword evidence="3" id="KW-1003">Cell membrane</keyword>
<evidence type="ECO:0000313" key="18">
    <source>
        <dbReference type="Proteomes" id="UP001597405"/>
    </source>
</evidence>
<sequence>MTLAATVFGTETRLRRLLKTVLVVTVLRAGWLAINIPYPDILSLGWAVIPWPWPMHSWIVWGADLTLVFYQLRASIRTGRLLLLRYAPGPAAFLGLSAAPIETGEHLTPRNRSWLPTALQLSAILILSCCVLTWLTLMVWFREWAPFDFLMWSPYANLPLLVGLGLSLLGLMFGGRYISRASGDVSTSFGVVPVAEDHWLAVRVHGFADQLKLPRPAVGITNVMNAFAMGASRKSSMVVIGKPLFEFEKDELDAIIGHELGHILHNDVARMQFAEGFQRMLVGVVNVLTVFGMFMAASASKKRANGRLNAHLAWGTGVVVRKTVFVASELVAKGISRNREFHADAVGAHVTSTEAMAGALRRIHGVTARPTAQEYHYGYLMFRGAAFGNLFSTHPTLQARLRALDARASEPVKMAILESDAGTAANETVAGSRRLGPSGPLSGKASPSPLWSNLGALTSRLLRATRRAGVNLGSRVNIRRVGMGVVACVVLLLVAPAIVNFYSLDRRFNDATTSAGHALSSSWAWVADTTRALMGHAEDARLTQLEQREQALKRAEAQLGADRQALVTDREALANEVARTQAASPVVTDPFADSLQAQIGPLNRKVAALTSERDDLRNTILDLKRQMALQQSPAPASTNNLLLQLDAANADRERLRAQLAKQQNQTTLPDQIASLSDQLAKMTADRDEMTHRNDVLRDMNLELKGQIATGDMARLDLEKQLTDLKTRIDNVSAGQPTDQGQSNLPGIATTPQGAFGAIAVARNGAVILTEGGYASYELASDAAMAECRRFSNGTRCNVAQVFRDTCAAVARVKPVSKASRYQLEFGDTLEDASQAALDACSGSFGRACQTTRQVCVH</sequence>
<feature type="domain" description="Peptidase M48" evidence="15">
    <location>
        <begin position="196"/>
        <end position="407"/>
    </location>
</feature>
<accession>A0ABW4UAG2</accession>
<evidence type="ECO:0000256" key="2">
    <source>
        <dbReference type="ARBA" id="ARBA00004651"/>
    </source>
</evidence>
<feature type="transmembrane region" description="Helical" evidence="14">
    <location>
        <begin position="118"/>
        <end position="140"/>
    </location>
</feature>
<comment type="subcellular location">
    <subcellularLocation>
        <location evidence="2">Cell membrane</location>
        <topology evidence="2">Multi-pass membrane protein</topology>
    </subcellularLocation>
</comment>
<reference evidence="18" key="1">
    <citation type="journal article" date="2019" name="Int. J. Syst. Evol. Microbiol.">
        <title>The Global Catalogue of Microorganisms (GCM) 10K type strain sequencing project: providing services to taxonomists for standard genome sequencing and annotation.</title>
        <authorList>
            <consortium name="The Broad Institute Genomics Platform"/>
            <consortium name="The Broad Institute Genome Sequencing Center for Infectious Disease"/>
            <person name="Wu L."/>
            <person name="Ma J."/>
        </authorList>
    </citation>
    <scope>NUCLEOTIDE SEQUENCE [LARGE SCALE GENOMIC DNA]</scope>
    <source>
        <strain evidence="18">CGMCC 1.16225</strain>
    </source>
</reference>